<evidence type="ECO:0000313" key="3">
    <source>
        <dbReference type="Proteomes" id="UP000076967"/>
    </source>
</evidence>
<gene>
    <name evidence="2" type="ORF">PGLA_07350</name>
</gene>
<keyword evidence="1" id="KW-0812">Transmembrane</keyword>
<dbReference type="Proteomes" id="UP000076967">
    <property type="component" value="Unassembled WGS sequence"/>
</dbReference>
<keyword evidence="1" id="KW-1133">Transmembrane helix</keyword>
<keyword evidence="1" id="KW-0472">Membrane</keyword>
<accession>A0A162MGX7</accession>
<dbReference type="EMBL" id="LVJH01000007">
    <property type="protein sequence ID" value="OAB44463.1"/>
    <property type="molecule type" value="Genomic_DNA"/>
</dbReference>
<organism evidence="2 3">
    <name type="scientific">Paenibacillus glacialis</name>
    <dbReference type="NCBI Taxonomy" id="494026"/>
    <lineage>
        <taxon>Bacteria</taxon>
        <taxon>Bacillati</taxon>
        <taxon>Bacillota</taxon>
        <taxon>Bacilli</taxon>
        <taxon>Bacillales</taxon>
        <taxon>Paenibacillaceae</taxon>
        <taxon>Paenibacillus</taxon>
    </lineage>
</organism>
<proteinExistence type="predicted"/>
<dbReference type="OrthoDB" id="5148473at2"/>
<keyword evidence="3" id="KW-1185">Reference proteome</keyword>
<reference evidence="2 3" key="1">
    <citation type="submission" date="2016-03" db="EMBL/GenBank/DDBJ databases">
        <title>Draft genome sequence of Paenibacillus glacialis DSM 22343.</title>
        <authorList>
            <person name="Shin S.-K."/>
            <person name="Yi H."/>
        </authorList>
    </citation>
    <scope>NUCLEOTIDE SEQUENCE [LARGE SCALE GENOMIC DNA]</scope>
    <source>
        <strain evidence="2 3">DSM 22343</strain>
    </source>
</reference>
<evidence type="ECO:0000256" key="1">
    <source>
        <dbReference type="SAM" id="Phobius"/>
    </source>
</evidence>
<dbReference type="AlphaFoldDB" id="A0A162MGX7"/>
<protein>
    <submittedName>
        <fullName evidence="2">Uncharacterized protein</fullName>
    </submittedName>
</protein>
<sequence length="210" mass="24113">MAKIQKYINQNNFNEKTNFNGPTQIAAGDIINNILNTNHQEAKYTPEPTWRSPFTMAVLTWISFAIAIGGLLPIGIKIVKSGLNIFNGTLKASVGFESQIYLIIFVILIILFVVFLSLRRIAKSQTRYPLFFNFAISGYGKRLTLEKIHIDKCPQCGGKMKYYNKPVEWREVQYSDGRRKRETTKRVPALECKRNSEHCYRVDPAEDMLL</sequence>
<feature type="transmembrane region" description="Helical" evidence="1">
    <location>
        <begin position="99"/>
        <end position="118"/>
    </location>
</feature>
<name>A0A162MGX7_9BACL</name>
<feature type="transmembrane region" description="Helical" evidence="1">
    <location>
        <begin position="58"/>
        <end position="79"/>
    </location>
</feature>
<dbReference type="RefSeq" id="WP_068530934.1">
    <property type="nucleotide sequence ID" value="NZ_LVJH01000007.1"/>
</dbReference>
<evidence type="ECO:0000313" key="2">
    <source>
        <dbReference type="EMBL" id="OAB44463.1"/>
    </source>
</evidence>
<comment type="caution">
    <text evidence="2">The sequence shown here is derived from an EMBL/GenBank/DDBJ whole genome shotgun (WGS) entry which is preliminary data.</text>
</comment>